<keyword evidence="7" id="KW-1185">Reference proteome</keyword>
<feature type="transmembrane region" description="Helical" evidence="5">
    <location>
        <begin position="143"/>
        <end position="169"/>
    </location>
</feature>
<evidence type="ECO:0000256" key="1">
    <source>
        <dbReference type="ARBA" id="ARBA00004141"/>
    </source>
</evidence>
<accession>A0ABS7WQZ6</accession>
<dbReference type="Proteomes" id="UP000786183">
    <property type="component" value="Unassembled WGS sequence"/>
</dbReference>
<feature type="transmembrane region" description="Helical" evidence="5">
    <location>
        <begin position="235"/>
        <end position="252"/>
    </location>
</feature>
<reference evidence="6 7" key="1">
    <citation type="submission" date="2020-07" db="EMBL/GenBank/DDBJ databases">
        <title>Transfer of Campylobacter canadensis to the novel genus Avispirillum gen. nov., that also includes two novel species recovered from migratory waterfowl: Avispirillum anseris sp. nov. and Avispirillum brantae sp. nov.</title>
        <authorList>
            <person name="Miller W.G."/>
            <person name="Chapman M.H."/>
            <person name="Yee E."/>
            <person name="Inglis G.D."/>
        </authorList>
    </citation>
    <scope>NUCLEOTIDE SEQUENCE [LARGE SCALE GENOMIC DNA]</scope>
    <source>
        <strain evidence="6 7">L283</strain>
    </source>
</reference>
<name>A0ABS7WQZ6_9BACT</name>
<evidence type="ECO:0000256" key="5">
    <source>
        <dbReference type="RuleBase" id="RU363041"/>
    </source>
</evidence>
<evidence type="ECO:0000256" key="3">
    <source>
        <dbReference type="ARBA" id="ARBA00022989"/>
    </source>
</evidence>
<dbReference type="InterPro" id="IPR002781">
    <property type="entry name" value="TM_pro_TauE-like"/>
</dbReference>
<dbReference type="Pfam" id="PF01925">
    <property type="entry name" value="TauE"/>
    <property type="match status" value="1"/>
</dbReference>
<feature type="transmembrane region" description="Helical" evidence="5">
    <location>
        <begin position="176"/>
        <end position="197"/>
    </location>
</feature>
<dbReference type="RefSeq" id="WP_224325259.1">
    <property type="nucleotide sequence ID" value="NZ_JACGBB010000005.1"/>
</dbReference>
<sequence length="258" mass="27783">MLENYDLYTLTVLAVDGIFVGFISGLFAIGGGTAVVPVVSTLLPYSSKVAVGISVMQMVFSAFYNSYLNYKNKKLNIKQGIFPCLGGLIGGFSVGYVMKIANDIAISYLVLIMLTWAIIKFYFSPTNSNKAENNNKFLHFTLGLLVGAIATSAGIGGAMLLTPALIAFCNFELKKAAAISGLFVAFSATSAFISMSYSGYIDYTAGAIIGFASLFGVKIGNYCFLKTTNSLQKKLMICFYLIMFSLALIKVIKQHGVF</sequence>
<dbReference type="EMBL" id="JACGBB010000005">
    <property type="protein sequence ID" value="MBZ7987182.1"/>
    <property type="molecule type" value="Genomic_DNA"/>
</dbReference>
<feature type="transmembrane region" description="Helical" evidence="5">
    <location>
        <begin position="105"/>
        <end position="123"/>
    </location>
</feature>
<evidence type="ECO:0000256" key="4">
    <source>
        <dbReference type="ARBA" id="ARBA00023136"/>
    </source>
</evidence>
<feature type="transmembrane region" description="Helical" evidence="5">
    <location>
        <begin position="203"/>
        <end position="223"/>
    </location>
</feature>
<evidence type="ECO:0000313" key="7">
    <source>
        <dbReference type="Proteomes" id="UP000786183"/>
    </source>
</evidence>
<feature type="transmembrane region" description="Helical" evidence="5">
    <location>
        <begin position="80"/>
        <end position="98"/>
    </location>
</feature>
<comment type="subcellular location">
    <subcellularLocation>
        <location evidence="5">Cell membrane</location>
        <topology evidence="5">Multi-pass membrane protein</topology>
    </subcellularLocation>
    <subcellularLocation>
        <location evidence="1">Membrane</location>
        <topology evidence="1">Multi-pass membrane protein</topology>
    </subcellularLocation>
</comment>
<comment type="similarity">
    <text evidence="5">Belongs to the 4-toluene sulfonate uptake permease (TSUP) (TC 2.A.102) family.</text>
</comment>
<protein>
    <recommendedName>
        <fullName evidence="5">Probable membrane transporter protein</fullName>
    </recommendedName>
</protein>
<keyword evidence="4 5" id="KW-0472">Membrane</keyword>
<gene>
    <name evidence="6" type="ORF">AVCANL283_03525</name>
</gene>
<keyword evidence="5" id="KW-1003">Cell membrane</keyword>
<comment type="caution">
    <text evidence="6">The sequence shown here is derived from an EMBL/GenBank/DDBJ whole genome shotgun (WGS) entry which is preliminary data.</text>
</comment>
<dbReference type="PANTHER" id="PTHR43701:SF2">
    <property type="entry name" value="MEMBRANE TRANSPORTER PROTEIN YJNA-RELATED"/>
    <property type="match status" value="1"/>
</dbReference>
<evidence type="ECO:0000313" key="6">
    <source>
        <dbReference type="EMBL" id="MBZ7987182.1"/>
    </source>
</evidence>
<proteinExistence type="inferred from homology"/>
<feature type="transmembrane region" description="Helical" evidence="5">
    <location>
        <begin position="12"/>
        <end position="37"/>
    </location>
</feature>
<keyword evidence="2 5" id="KW-0812">Transmembrane</keyword>
<dbReference type="InterPro" id="IPR051598">
    <property type="entry name" value="TSUP/Inactive_protease-like"/>
</dbReference>
<dbReference type="PANTHER" id="PTHR43701">
    <property type="entry name" value="MEMBRANE TRANSPORTER PROTEIN MJ0441-RELATED"/>
    <property type="match status" value="1"/>
</dbReference>
<organism evidence="6 7">
    <name type="scientific">Campylobacter canadensis</name>
    <dbReference type="NCBI Taxonomy" id="449520"/>
    <lineage>
        <taxon>Bacteria</taxon>
        <taxon>Pseudomonadati</taxon>
        <taxon>Campylobacterota</taxon>
        <taxon>Epsilonproteobacteria</taxon>
        <taxon>Campylobacterales</taxon>
        <taxon>Campylobacteraceae</taxon>
        <taxon>Campylobacter</taxon>
    </lineage>
</organism>
<evidence type="ECO:0000256" key="2">
    <source>
        <dbReference type="ARBA" id="ARBA00022692"/>
    </source>
</evidence>
<feature type="transmembrane region" description="Helical" evidence="5">
    <location>
        <begin position="49"/>
        <end position="68"/>
    </location>
</feature>
<keyword evidence="3 5" id="KW-1133">Transmembrane helix</keyword>